<dbReference type="RefSeq" id="WP_379840015.1">
    <property type="nucleotide sequence ID" value="NZ_JBHRYQ010000001.1"/>
</dbReference>
<keyword evidence="2" id="KW-0032">Aminotransferase</keyword>
<dbReference type="InterPro" id="IPR005801">
    <property type="entry name" value="ADC_synthase"/>
</dbReference>
<dbReference type="PANTHER" id="PTHR11236">
    <property type="entry name" value="AMINOBENZOATE/ANTHRANILATE SYNTHASE"/>
    <property type="match status" value="1"/>
</dbReference>
<evidence type="ECO:0000313" key="3">
    <source>
        <dbReference type="Proteomes" id="UP001595616"/>
    </source>
</evidence>
<reference evidence="3" key="1">
    <citation type="journal article" date="2019" name="Int. J. Syst. Evol. Microbiol.">
        <title>The Global Catalogue of Microorganisms (GCM) 10K type strain sequencing project: providing services to taxonomists for standard genome sequencing and annotation.</title>
        <authorList>
            <consortium name="The Broad Institute Genomics Platform"/>
            <consortium name="The Broad Institute Genome Sequencing Center for Infectious Disease"/>
            <person name="Wu L."/>
            <person name="Ma J."/>
        </authorList>
    </citation>
    <scope>NUCLEOTIDE SEQUENCE [LARGE SCALE GENOMIC DNA]</scope>
    <source>
        <strain evidence="3">CECT 7956</strain>
    </source>
</reference>
<dbReference type="NCBIfam" id="NF005486">
    <property type="entry name" value="PRK07093.1"/>
    <property type="match status" value="1"/>
</dbReference>
<dbReference type="Proteomes" id="UP001595616">
    <property type="component" value="Unassembled WGS sequence"/>
</dbReference>
<dbReference type="InterPro" id="IPR015890">
    <property type="entry name" value="Chorismate_C"/>
</dbReference>
<name>A0ABV7Z1D4_9BACT</name>
<evidence type="ECO:0000259" key="1">
    <source>
        <dbReference type="Pfam" id="PF00425"/>
    </source>
</evidence>
<evidence type="ECO:0000313" key="2">
    <source>
        <dbReference type="EMBL" id="MFC3813110.1"/>
    </source>
</evidence>
<dbReference type="GO" id="GO:0046820">
    <property type="term" value="F:4-amino-4-deoxychorismate synthase activity"/>
    <property type="evidence" value="ECO:0007669"/>
    <property type="project" value="UniProtKB-EC"/>
</dbReference>
<dbReference type="Pfam" id="PF00425">
    <property type="entry name" value="Chorismate_bind"/>
    <property type="match status" value="1"/>
</dbReference>
<protein>
    <submittedName>
        <fullName evidence="2">Aminodeoxychorismate synthase component I</fullName>
        <ecNumber evidence="2">2.6.1.85</ecNumber>
    </submittedName>
</protein>
<proteinExistence type="predicted"/>
<organism evidence="2 3">
    <name type="scientific">Lacihabitans lacunae</name>
    <dbReference type="NCBI Taxonomy" id="1028214"/>
    <lineage>
        <taxon>Bacteria</taxon>
        <taxon>Pseudomonadati</taxon>
        <taxon>Bacteroidota</taxon>
        <taxon>Cytophagia</taxon>
        <taxon>Cytophagales</taxon>
        <taxon>Leadbetterellaceae</taxon>
        <taxon>Lacihabitans</taxon>
    </lineage>
</organism>
<dbReference type="SUPFAM" id="SSF56322">
    <property type="entry name" value="ADC synthase"/>
    <property type="match status" value="1"/>
</dbReference>
<comment type="caution">
    <text evidence="2">The sequence shown here is derived from an EMBL/GenBank/DDBJ whole genome shotgun (WGS) entry which is preliminary data.</text>
</comment>
<keyword evidence="3" id="KW-1185">Reference proteome</keyword>
<dbReference type="Gene3D" id="3.60.120.10">
    <property type="entry name" value="Anthranilate synthase"/>
    <property type="match status" value="1"/>
</dbReference>
<dbReference type="EMBL" id="JBHRYQ010000001">
    <property type="protein sequence ID" value="MFC3813110.1"/>
    <property type="molecule type" value="Genomic_DNA"/>
</dbReference>
<accession>A0ABV7Z1D4</accession>
<dbReference type="PANTHER" id="PTHR11236:SF50">
    <property type="entry name" value="AMINODEOXYCHORISMATE SYNTHASE COMPONENT 1"/>
    <property type="match status" value="1"/>
</dbReference>
<feature type="domain" description="Chorismate-utilising enzyme C-terminal" evidence="1">
    <location>
        <begin position="67"/>
        <end position="318"/>
    </location>
</feature>
<dbReference type="InterPro" id="IPR019999">
    <property type="entry name" value="Anth_synth_I-like"/>
</dbReference>
<gene>
    <name evidence="2" type="ORF">ACFOOI_20765</name>
</gene>
<dbReference type="EC" id="2.6.1.85" evidence="2"/>
<keyword evidence="2" id="KW-0808">Transferase</keyword>
<sequence>MNKLGQLACPFLFFMDYKTEQCYVSELSNIKEEDIRFQVKDAYIQLQNFAEKELIVKSAIIPHPVDFEIYKSAFDRVKNELLLGNSFLTNLTVETPITLNMGLEEVIFHAKAKYKLWVKDQFVCFSPESFASVNPEGVISSFPMKGTLTAKEFEAGSTELLAPKEYHEHTTIVDLIRNDLSKICDKVWVERFRYLDFIKKQNGEGLYQVSSEVSGQLPTDWKSNMGDWFMELLPAGSITGAPKAKTVEIIAAAEKSTYKNGERGFYTGVFGIFDGESFTSSVMIRFIENQKQGLVYKSGGGITHQSVAEKEYQELIHKIYVPVF</sequence>